<protein>
    <submittedName>
        <fullName evidence="1">Uncharacterized protein</fullName>
    </submittedName>
</protein>
<name>A0A0E9XGT8_ANGAN</name>
<accession>A0A0E9XGT8</accession>
<reference evidence="1" key="2">
    <citation type="journal article" date="2015" name="Fish Shellfish Immunol.">
        <title>Early steps in the European eel (Anguilla anguilla)-Vibrio vulnificus interaction in the gills: Role of the RtxA13 toxin.</title>
        <authorList>
            <person name="Callol A."/>
            <person name="Pajuelo D."/>
            <person name="Ebbesson L."/>
            <person name="Teles M."/>
            <person name="MacKenzie S."/>
            <person name="Amaro C."/>
        </authorList>
    </citation>
    <scope>NUCLEOTIDE SEQUENCE</scope>
</reference>
<evidence type="ECO:0000313" key="1">
    <source>
        <dbReference type="EMBL" id="JAI01056.1"/>
    </source>
</evidence>
<dbReference type="EMBL" id="GBXM01007522">
    <property type="protein sequence ID" value="JAI01056.1"/>
    <property type="molecule type" value="Transcribed_RNA"/>
</dbReference>
<organism evidence="1">
    <name type="scientific">Anguilla anguilla</name>
    <name type="common">European freshwater eel</name>
    <name type="synonym">Muraena anguilla</name>
    <dbReference type="NCBI Taxonomy" id="7936"/>
    <lineage>
        <taxon>Eukaryota</taxon>
        <taxon>Metazoa</taxon>
        <taxon>Chordata</taxon>
        <taxon>Craniata</taxon>
        <taxon>Vertebrata</taxon>
        <taxon>Euteleostomi</taxon>
        <taxon>Actinopterygii</taxon>
        <taxon>Neopterygii</taxon>
        <taxon>Teleostei</taxon>
        <taxon>Anguilliformes</taxon>
        <taxon>Anguillidae</taxon>
        <taxon>Anguilla</taxon>
    </lineage>
</organism>
<reference evidence="1" key="1">
    <citation type="submission" date="2014-11" db="EMBL/GenBank/DDBJ databases">
        <authorList>
            <person name="Amaro Gonzalez C."/>
        </authorList>
    </citation>
    <scope>NUCLEOTIDE SEQUENCE</scope>
</reference>
<sequence>MQTALMIPSNLSFSNTRQAVLKDAWVGKENGNKKTTT</sequence>
<dbReference type="AlphaFoldDB" id="A0A0E9XGT8"/>
<proteinExistence type="predicted"/>